<dbReference type="GO" id="GO:0030638">
    <property type="term" value="P:polyketide metabolic process"/>
    <property type="evidence" value="ECO:0007669"/>
    <property type="project" value="InterPro"/>
</dbReference>
<dbReference type="EMBL" id="BAABKX010000001">
    <property type="protein sequence ID" value="GAA5042754.1"/>
    <property type="molecule type" value="Genomic_DNA"/>
</dbReference>
<keyword evidence="2" id="KW-1185">Reference proteome</keyword>
<dbReference type="Gene3D" id="3.10.450.50">
    <property type="match status" value="1"/>
</dbReference>
<reference evidence="1 2" key="1">
    <citation type="journal article" date="2019" name="Int. J. Syst. Evol. Microbiol.">
        <title>The Global Catalogue of Microorganisms (GCM) 10K type strain sequencing project: providing services to taxonomists for standard genome sequencing and annotation.</title>
        <authorList>
            <consortium name="The Broad Institute Genomics Platform"/>
            <consortium name="The Broad Institute Genome Sequencing Center for Infectious Disease"/>
            <person name="Wu L."/>
            <person name="Ma J."/>
        </authorList>
    </citation>
    <scope>NUCLEOTIDE SEQUENCE [LARGE SCALE GENOMIC DNA]</scope>
    <source>
        <strain evidence="1 2">JCM 17504</strain>
    </source>
</reference>
<sequence>MSTITANNEAIAFRDVKAVWNSGGNLDVITDLVSDDFVYHNPMLGEPGRGADGYRKQAETFRDAFSDIEMTVDEMIAVDDAVTIRYTTRATHDGELLGVEPTHANIEITGILVNHLEDGKLKAMYVNDDALGLIEQIGAVEPPEKAVLSR</sequence>
<gene>
    <name evidence="1" type="ORF">GCM10025751_06480</name>
</gene>
<accession>A0AAV3UCU1</accession>
<dbReference type="SUPFAM" id="SSF54427">
    <property type="entry name" value="NTF2-like"/>
    <property type="match status" value="1"/>
</dbReference>
<organism evidence="1 2">
    <name type="scientific">Haladaptatus pallidirubidus</name>
    <dbReference type="NCBI Taxonomy" id="1008152"/>
    <lineage>
        <taxon>Archaea</taxon>
        <taxon>Methanobacteriati</taxon>
        <taxon>Methanobacteriota</taxon>
        <taxon>Stenosarchaea group</taxon>
        <taxon>Halobacteria</taxon>
        <taxon>Halobacteriales</taxon>
        <taxon>Haladaptataceae</taxon>
        <taxon>Haladaptatus</taxon>
    </lineage>
</organism>
<name>A0AAV3UCU1_9EURY</name>
<protein>
    <recommendedName>
        <fullName evidence="3">Ester cyclase</fullName>
    </recommendedName>
</protein>
<dbReference type="Proteomes" id="UP001501729">
    <property type="component" value="Unassembled WGS sequence"/>
</dbReference>
<evidence type="ECO:0000313" key="2">
    <source>
        <dbReference type="Proteomes" id="UP001501729"/>
    </source>
</evidence>
<comment type="caution">
    <text evidence="1">The sequence shown here is derived from an EMBL/GenBank/DDBJ whole genome shotgun (WGS) entry which is preliminary data.</text>
</comment>
<evidence type="ECO:0008006" key="3">
    <source>
        <dbReference type="Google" id="ProtNLM"/>
    </source>
</evidence>
<dbReference type="PANTHER" id="PTHR38436:SF1">
    <property type="entry name" value="ESTER CYCLASE"/>
    <property type="match status" value="1"/>
</dbReference>
<dbReference type="RefSeq" id="WP_227775445.1">
    <property type="nucleotide sequence ID" value="NZ_BAABKX010000001.1"/>
</dbReference>
<evidence type="ECO:0000313" key="1">
    <source>
        <dbReference type="EMBL" id="GAA5042754.1"/>
    </source>
</evidence>
<dbReference type="Pfam" id="PF07366">
    <property type="entry name" value="SnoaL"/>
    <property type="match status" value="1"/>
</dbReference>
<dbReference type="GeneID" id="68615338"/>
<dbReference type="AlphaFoldDB" id="A0AAV3UCU1"/>
<proteinExistence type="predicted"/>
<dbReference type="InterPro" id="IPR009959">
    <property type="entry name" value="Cyclase_SnoaL-like"/>
</dbReference>
<dbReference type="PANTHER" id="PTHR38436">
    <property type="entry name" value="POLYKETIDE CYCLASE SNOAL-LIKE DOMAIN"/>
    <property type="match status" value="1"/>
</dbReference>
<dbReference type="InterPro" id="IPR032710">
    <property type="entry name" value="NTF2-like_dom_sf"/>
</dbReference>